<dbReference type="Proteomes" id="UP000887579">
    <property type="component" value="Unplaced"/>
</dbReference>
<sequence>MNAEMLIVFFVAAIFLQLQQNVYGFNQNRIVNGSATPDGVFEFLPKLFMVIHGPYQKESMNTNFELWSSTIISKRHILTAAHCVHVSTRLSDEDPLFLNSQASSVLVQYRPSGKPKGFDIRDFSLQPKYYFHQSYSSVYAFAHDIAIVEFPEGTDFQIPPVKLASVEKEGDMAIAAGYGIYKWYGSQITGESENPRVLQNATVPIHLNCPRTPSTLICAGTCVRHADSGDSGGPLMFERNGNVYQVGVLSMGFPVNETLIYS</sequence>
<evidence type="ECO:0000313" key="1">
    <source>
        <dbReference type="Proteomes" id="UP000887579"/>
    </source>
</evidence>
<proteinExistence type="predicted"/>
<dbReference type="WBParaSite" id="ES5_v2.g15395.t1">
    <property type="protein sequence ID" value="ES5_v2.g15395.t1"/>
    <property type="gene ID" value="ES5_v2.g15395"/>
</dbReference>
<evidence type="ECO:0000313" key="2">
    <source>
        <dbReference type="WBParaSite" id="ES5_v2.g15395.t1"/>
    </source>
</evidence>
<protein>
    <submittedName>
        <fullName evidence="2">Peptidase S1 domain-containing protein</fullName>
    </submittedName>
</protein>
<accession>A0AC34FDD1</accession>
<organism evidence="1 2">
    <name type="scientific">Panagrolaimus sp. ES5</name>
    <dbReference type="NCBI Taxonomy" id="591445"/>
    <lineage>
        <taxon>Eukaryota</taxon>
        <taxon>Metazoa</taxon>
        <taxon>Ecdysozoa</taxon>
        <taxon>Nematoda</taxon>
        <taxon>Chromadorea</taxon>
        <taxon>Rhabditida</taxon>
        <taxon>Tylenchina</taxon>
        <taxon>Panagrolaimomorpha</taxon>
        <taxon>Panagrolaimoidea</taxon>
        <taxon>Panagrolaimidae</taxon>
        <taxon>Panagrolaimus</taxon>
    </lineage>
</organism>
<reference evidence="2" key="1">
    <citation type="submission" date="2022-11" db="UniProtKB">
        <authorList>
            <consortium name="WormBaseParasite"/>
        </authorList>
    </citation>
    <scope>IDENTIFICATION</scope>
</reference>
<name>A0AC34FDD1_9BILA</name>